<dbReference type="EMBL" id="JACGWJ010000016">
    <property type="protein sequence ID" value="KAL0361261.1"/>
    <property type="molecule type" value="Genomic_DNA"/>
</dbReference>
<sequence length="125" mass="13888">MLAMWWQMTMSGRWFASGKIHTSYECLAVAPGWVDEAPSGDLDKIILGNMHVADEASHDSTSLWHFLEEYYASDDDNDCDSILPLPGVPRPMSIMPSITPHSPNTSYVSVEHPSSTTSNDIPNYN</sequence>
<name>A0AAW2Q0Y3_SESRA</name>
<protein>
    <submittedName>
        <fullName evidence="2">Uncharacterized protein</fullName>
    </submittedName>
</protein>
<dbReference type="AlphaFoldDB" id="A0AAW2Q0Y3"/>
<comment type="caution">
    <text evidence="2">The sequence shown here is derived from an EMBL/GenBank/DDBJ whole genome shotgun (WGS) entry which is preliminary data.</text>
</comment>
<organism evidence="2">
    <name type="scientific">Sesamum radiatum</name>
    <name type="common">Black benniseed</name>
    <dbReference type="NCBI Taxonomy" id="300843"/>
    <lineage>
        <taxon>Eukaryota</taxon>
        <taxon>Viridiplantae</taxon>
        <taxon>Streptophyta</taxon>
        <taxon>Embryophyta</taxon>
        <taxon>Tracheophyta</taxon>
        <taxon>Spermatophyta</taxon>
        <taxon>Magnoliopsida</taxon>
        <taxon>eudicotyledons</taxon>
        <taxon>Gunneridae</taxon>
        <taxon>Pentapetalae</taxon>
        <taxon>asterids</taxon>
        <taxon>lamiids</taxon>
        <taxon>Lamiales</taxon>
        <taxon>Pedaliaceae</taxon>
        <taxon>Sesamum</taxon>
    </lineage>
</organism>
<feature type="region of interest" description="Disordered" evidence="1">
    <location>
        <begin position="101"/>
        <end position="125"/>
    </location>
</feature>
<proteinExistence type="predicted"/>
<reference evidence="2" key="2">
    <citation type="journal article" date="2024" name="Plant">
        <title>Genomic evolution and insights into agronomic trait innovations of Sesamum species.</title>
        <authorList>
            <person name="Miao H."/>
            <person name="Wang L."/>
            <person name="Qu L."/>
            <person name="Liu H."/>
            <person name="Sun Y."/>
            <person name="Le M."/>
            <person name="Wang Q."/>
            <person name="Wei S."/>
            <person name="Zheng Y."/>
            <person name="Lin W."/>
            <person name="Duan Y."/>
            <person name="Cao H."/>
            <person name="Xiong S."/>
            <person name="Wang X."/>
            <person name="Wei L."/>
            <person name="Li C."/>
            <person name="Ma Q."/>
            <person name="Ju M."/>
            <person name="Zhao R."/>
            <person name="Li G."/>
            <person name="Mu C."/>
            <person name="Tian Q."/>
            <person name="Mei H."/>
            <person name="Zhang T."/>
            <person name="Gao T."/>
            <person name="Zhang H."/>
        </authorList>
    </citation>
    <scope>NUCLEOTIDE SEQUENCE</scope>
    <source>
        <strain evidence="2">G02</strain>
    </source>
</reference>
<accession>A0AAW2Q0Y3</accession>
<evidence type="ECO:0000313" key="2">
    <source>
        <dbReference type="EMBL" id="KAL0361261.1"/>
    </source>
</evidence>
<evidence type="ECO:0000256" key="1">
    <source>
        <dbReference type="SAM" id="MobiDB-lite"/>
    </source>
</evidence>
<gene>
    <name evidence="2" type="ORF">Sradi_3810600</name>
</gene>
<reference evidence="2" key="1">
    <citation type="submission" date="2020-06" db="EMBL/GenBank/DDBJ databases">
        <authorList>
            <person name="Li T."/>
            <person name="Hu X."/>
            <person name="Zhang T."/>
            <person name="Song X."/>
            <person name="Zhang H."/>
            <person name="Dai N."/>
            <person name="Sheng W."/>
            <person name="Hou X."/>
            <person name="Wei L."/>
        </authorList>
    </citation>
    <scope>NUCLEOTIDE SEQUENCE</scope>
    <source>
        <strain evidence="2">G02</strain>
        <tissue evidence="2">Leaf</tissue>
    </source>
</reference>